<feature type="repeat" description="ANK" evidence="1">
    <location>
        <begin position="174"/>
        <end position="206"/>
    </location>
</feature>
<dbReference type="Pfam" id="PF12796">
    <property type="entry name" value="Ank_2"/>
    <property type="match status" value="2"/>
</dbReference>
<keyword evidence="3" id="KW-1185">Reference proteome</keyword>
<feature type="domain" description="Fibronectin type-III" evidence="2">
    <location>
        <begin position="7"/>
        <end position="106"/>
    </location>
</feature>
<dbReference type="Gene3D" id="1.25.40.20">
    <property type="entry name" value="Ankyrin repeat-containing domain"/>
    <property type="match status" value="2"/>
</dbReference>
<dbReference type="GeneID" id="106181967"/>
<feature type="repeat" description="ANK" evidence="1">
    <location>
        <begin position="207"/>
        <end position="239"/>
    </location>
</feature>
<dbReference type="InParanoid" id="A0A1S3KH97"/>
<dbReference type="SUPFAM" id="SSF49265">
    <property type="entry name" value="Fibronectin type III"/>
    <property type="match status" value="1"/>
</dbReference>
<evidence type="ECO:0000256" key="1">
    <source>
        <dbReference type="PROSITE-ProRule" id="PRU00023"/>
    </source>
</evidence>
<dbReference type="PROSITE" id="PS50088">
    <property type="entry name" value="ANK_REPEAT"/>
    <property type="match status" value="5"/>
</dbReference>
<evidence type="ECO:0000313" key="3">
    <source>
        <dbReference type="Proteomes" id="UP000085678"/>
    </source>
</evidence>
<dbReference type="AlphaFoldDB" id="A0A1S3KH97"/>
<dbReference type="CDD" id="cd00063">
    <property type="entry name" value="FN3"/>
    <property type="match status" value="1"/>
</dbReference>
<dbReference type="InterPro" id="IPR036116">
    <property type="entry name" value="FN3_sf"/>
</dbReference>
<protein>
    <submittedName>
        <fullName evidence="4">Fibronectin type 3 and ankyrin repeat domains protein 1</fullName>
    </submittedName>
</protein>
<dbReference type="PROSITE" id="PS50297">
    <property type="entry name" value="ANK_REP_REGION"/>
    <property type="match status" value="3"/>
</dbReference>
<organism evidence="3 4">
    <name type="scientific">Lingula anatina</name>
    <name type="common">Brachiopod</name>
    <name type="synonym">Lingula unguis</name>
    <dbReference type="NCBI Taxonomy" id="7574"/>
    <lineage>
        <taxon>Eukaryota</taxon>
        <taxon>Metazoa</taxon>
        <taxon>Spiralia</taxon>
        <taxon>Lophotrochozoa</taxon>
        <taxon>Brachiopoda</taxon>
        <taxon>Linguliformea</taxon>
        <taxon>Lingulata</taxon>
        <taxon>Lingulida</taxon>
        <taxon>Linguloidea</taxon>
        <taxon>Lingulidae</taxon>
        <taxon>Lingula</taxon>
    </lineage>
</organism>
<dbReference type="PANTHER" id="PTHR24183">
    <property type="entry name" value="FIBRONECTIN TYPE 3 AND ANKYRIN REPEAT DOMAINS PROTEIN 1"/>
    <property type="match status" value="1"/>
</dbReference>
<dbReference type="GO" id="GO:0005634">
    <property type="term" value="C:nucleus"/>
    <property type="evidence" value="ECO:0007669"/>
    <property type="project" value="TreeGrafter"/>
</dbReference>
<dbReference type="PROSITE" id="PS50853">
    <property type="entry name" value="FN3"/>
    <property type="match status" value="1"/>
</dbReference>
<dbReference type="PRINTS" id="PR01415">
    <property type="entry name" value="ANKYRIN"/>
</dbReference>
<dbReference type="STRING" id="7574.A0A1S3KH97"/>
<dbReference type="InterPro" id="IPR013783">
    <property type="entry name" value="Ig-like_fold"/>
</dbReference>
<dbReference type="SMART" id="SM00248">
    <property type="entry name" value="ANK"/>
    <property type="match status" value="6"/>
</dbReference>
<proteinExistence type="predicted"/>
<evidence type="ECO:0000259" key="2">
    <source>
        <dbReference type="PROSITE" id="PS50853"/>
    </source>
</evidence>
<dbReference type="GO" id="GO:0042981">
    <property type="term" value="P:regulation of apoptotic process"/>
    <property type="evidence" value="ECO:0007669"/>
    <property type="project" value="TreeGrafter"/>
</dbReference>
<dbReference type="InterPro" id="IPR003961">
    <property type="entry name" value="FN3_dom"/>
</dbReference>
<dbReference type="OrthoDB" id="9995210at2759"/>
<accession>A0A1S3KH97</accession>
<dbReference type="SUPFAM" id="SSF48403">
    <property type="entry name" value="Ankyrin repeat"/>
    <property type="match status" value="1"/>
</dbReference>
<dbReference type="InterPro" id="IPR036770">
    <property type="entry name" value="Ankyrin_rpt-contain_sf"/>
</dbReference>
<feature type="repeat" description="ANK" evidence="1">
    <location>
        <begin position="241"/>
        <end position="274"/>
    </location>
</feature>
<dbReference type="RefSeq" id="XP_013422003.1">
    <property type="nucleotide sequence ID" value="XM_013566549.1"/>
</dbReference>
<dbReference type="Proteomes" id="UP000085678">
    <property type="component" value="Unplaced"/>
</dbReference>
<dbReference type="Gene3D" id="2.60.40.10">
    <property type="entry name" value="Immunoglobulins"/>
    <property type="match status" value="1"/>
</dbReference>
<gene>
    <name evidence="4" type="primary">LOC106181967</name>
</gene>
<name>A0A1S3KH97_LINAN</name>
<feature type="repeat" description="ANK" evidence="1">
    <location>
        <begin position="141"/>
        <end position="173"/>
    </location>
</feature>
<dbReference type="KEGG" id="lak:106181967"/>
<reference evidence="4" key="1">
    <citation type="submission" date="2025-08" db="UniProtKB">
        <authorList>
            <consortium name="RefSeq"/>
        </authorList>
    </citation>
    <scope>IDENTIFICATION</scope>
    <source>
        <tissue evidence="4">Gonads</tissue>
    </source>
</reference>
<evidence type="ECO:0000313" key="4">
    <source>
        <dbReference type="RefSeq" id="XP_013422003.1"/>
    </source>
</evidence>
<dbReference type="PANTHER" id="PTHR24183:SF1">
    <property type="entry name" value="FIBRONECTIN TYPE 3 AND ANKYRIN REPEAT DOMAINS PROTEIN 1"/>
    <property type="match status" value="1"/>
</dbReference>
<sequence length="343" mass="38039">MSGELSRPAPPVVGKVTHFSVELYWDEALAKAKEETGEKGGRIRVSVQEQDKKSNSWGNVYTGYSKSHVIESLDELTQYKYRLRFQNDDGPSEWSAVTTVCTTREPLTGDHLHRAVNANNLEEVERILHTGEVKAEIPDKYGFTPLMQAATKGYLDILRTLIENGADVNFANESKKTALMMACFSGNLAEAQELRKHGADYNARDKGGSMPIHWAVDGGDPNLLEWIIQDGADVNSKDSHSHWTPLIRAATIGGNVKIAEVLIKHGANVNMHDKDGKTALMSAVINGYQELVLLLLKENADVSVKNEYGKNVYEMAVSMDKRKVIKVLEDHMSKTGIKIGQKF</sequence>
<keyword evidence="1" id="KW-0040">ANK repeat</keyword>
<feature type="repeat" description="ANK" evidence="1">
    <location>
        <begin position="275"/>
        <end position="307"/>
    </location>
</feature>
<dbReference type="InterPro" id="IPR002110">
    <property type="entry name" value="Ankyrin_rpt"/>
</dbReference>
<dbReference type="OMA" id="NFGHRLR"/>